<protein>
    <submittedName>
        <fullName evidence="5">PTS system, fructose-specific IIC component</fullName>
    </submittedName>
</protein>
<keyword evidence="6" id="KW-1185">Reference proteome</keyword>
<dbReference type="AlphaFoldDB" id="A0A1H0GP61"/>
<accession>A0A1H0GP61</accession>
<evidence type="ECO:0000256" key="1">
    <source>
        <dbReference type="ARBA" id="ARBA00022448"/>
    </source>
</evidence>
<dbReference type="RefSeq" id="WP_244507711.1">
    <property type="nucleotide sequence ID" value="NZ_FNHS01000014.1"/>
</dbReference>
<dbReference type="SUPFAM" id="SSF52794">
    <property type="entry name" value="PTS system IIB component-like"/>
    <property type="match status" value="2"/>
</dbReference>
<dbReference type="Proteomes" id="UP000198704">
    <property type="component" value="Unassembled WGS sequence"/>
</dbReference>
<dbReference type="PANTHER" id="PTHR30505:SF0">
    <property type="entry name" value="FRUCTOSE-LIKE PTS SYSTEM EIIBC COMPONENT-RELATED"/>
    <property type="match status" value="1"/>
</dbReference>
<dbReference type="GO" id="GO:0090563">
    <property type="term" value="F:protein-phosphocysteine-sugar phosphotransferase activity"/>
    <property type="evidence" value="ECO:0007669"/>
    <property type="project" value="TreeGrafter"/>
</dbReference>
<evidence type="ECO:0000256" key="3">
    <source>
        <dbReference type="ARBA" id="ARBA00022679"/>
    </source>
</evidence>
<name>A0A1H0GP61_9HYPH</name>
<dbReference type="STRING" id="582672.SAMN05216360_114166"/>
<evidence type="ECO:0000256" key="2">
    <source>
        <dbReference type="ARBA" id="ARBA00022597"/>
    </source>
</evidence>
<evidence type="ECO:0000256" key="4">
    <source>
        <dbReference type="ARBA" id="ARBA00022683"/>
    </source>
</evidence>
<organism evidence="5 6">
    <name type="scientific">Methylobacterium phyllostachyos</name>
    <dbReference type="NCBI Taxonomy" id="582672"/>
    <lineage>
        <taxon>Bacteria</taxon>
        <taxon>Pseudomonadati</taxon>
        <taxon>Pseudomonadota</taxon>
        <taxon>Alphaproteobacteria</taxon>
        <taxon>Hyphomicrobiales</taxon>
        <taxon>Methylobacteriaceae</taxon>
        <taxon>Methylobacterium</taxon>
    </lineage>
</organism>
<dbReference type="GO" id="GO:0008982">
    <property type="term" value="F:protein-N(PI)-phosphohistidine-sugar phosphotransferase activity"/>
    <property type="evidence" value="ECO:0007669"/>
    <property type="project" value="InterPro"/>
</dbReference>
<dbReference type="PANTHER" id="PTHR30505">
    <property type="entry name" value="FRUCTOSE-LIKE PERMEASE"/>
    <property type="match status" value="1"/>
</dbReference>
<evidence type="ECO:0000313" key="5">
    <source>
        <dbReference type="EMBL" id="SDO08675.1"/>
    </source>
</evidence>
<dbReference type="GO" id="GO:0009401">
    <property type="term" value="P:phosphoenolpyruvate-dependent sugar phosphotransferase system"/>
    <property type="evidence" value="ECO:0007669"/>
    <property type="project" value="UniProtKB-KW"/>
</dbReference>
<keyword evidence="4" id="KW-0598">Phosphotransferase system</keyword>
<evidence type="ECO:0000313" key="6">
    <source>
        <dbReference type="Proteomes" id="UP000198704"/>
    </source>
</evidence>
<keyword evidence="2" id="KW-0762">Sugar transport</keyword>
<sequence>MAQLLAVVGGGDLSTHAVLALEALRKAANRRNQPIALELRGAPGGNPLPESAIREAGAVLLVGSGDLGEGRFGALRRARAAIEDVLTDVNSVLDRALSGTDEVPAQASGAQTGAKRIVAITSCPTGIAHTFMAAEGIQAAA</sequence>
<keyword evidence="1" id="KW-0813">Transport</keyword>
<dbReference type="Gene3D" id="3.40.50.2300">
    <property type="match status" value="2"/>
</dbReference>
<keyword evidence="3" id="KW-0808">Transferase</keyword>
<dbReference type="InterPro" id="IPR036095">
    <property type="entry name" value="PTS_EIIB-like_sf"/>
</dbReference>
<dbReference type="InterPro" id="IPR050864">
    <property type="entry name" value="Bacterial_PTS_Sugar_Transport"/>
</dbReference>
<proteinExistence type="predicted"/>
<dbReference type="EMBL" id="FNHS01000014">
    <property type="protein sequence ID" value="SDO08675.1"/>
    <property type="molecule type" value="Genomic_DNA"/>
</dbReference>
<reference evidence="6" key="1">
    <citation type="submission" date="2016-10" db="EMBL/GenBank/DDBJ databases">
        <authorList>
            <person name="Varghese N."/>
            <person name="Submissions S."/>
        </authorList>
    </citation>
    <scope>NUCLEOTIDE SEQUENCE [LARGE SCALE GENOMIC DNA]</scope>
    <source>
        <strain evidence="6">BL47</strain>
    </source>
</reference>
<dbReference type="GO" id="GO:0005886">
    <property type="term" value="C:plasma membrane"/>
    <property type="evidence" value="ECO:0007669"/>
    <property type="project" value="TreeGrafter"/>
</dbReference>
<gene>
    <name evidence="5" type="ORF">SAMN05216360_114166</name>
</gene>